<protein>
    <submittedName>
        <fullName evidence="3">NodT family efflux transporter outer membrane factor (OMF) lipoprotein</fullName>
    </submittedName>
</protein>
<dbReference type="Gene3D" id="2.20.200.10">
    <property type="entry name" value="Outer membrane efflux proteins (OEP)"/>
    <property type="match status" value="1"/>
</dbReference>
<evidence type="ECO:0000256" key="1">
    <source>
        <dbReference type="ARBA" id="ARBA00007613"/>
    </source>
</evidence>
<name>A0A329C7U2_9BURK</name>
<accession>A0A329C7U2</accession>
<proteinExistence type="inferred from homology"/>
<dbReference type="PANTHER" id="PTHR30203">
    <property type="entry name" value="OUTER MEMBRANE CATION EFFLUX PROTEIN"/>
    <property type="match status" value="1"/>
</dbReference>
<reference evidence="3 4" key="1">
    <citation type="submission" date="2018-06" db="EMBL/GenBank/DDBJ databases">
        <title>Genomic Encyclopedia of Type Strains, Phase III (KMG-III): the genomes of soil and plant-associated and newly described type strains.</title>
        <authorList>
            <person name="Whitman W."/>
        </authorList>
    </citation>
    <scope>NUCLEOTIDE SEQUENCE [LARGE SCALE GENOMIC DNA]</scope>
    <source>
        <strain evidence="3 4">LMG 23644</strain>
    </source>
</reference>
<organism evidence="3 4">
    <name type="scientific">Paraburkholderia bryophila</name>
    <dbReference type="NCBI Taxonomy" id="420952"/>
    <lineage>
        <taxon>Bacteria</taxon>
        <taxon>Pseudomonadati</taxon>
        <taxon>Pseudomonadota</taxon>
        <taxon>Betaproteobacteria</taxon>
        <taxon>Burkholderiales</taxon>
        <taxon>Burkholderiaceae</taxon>
        <taxon>Paraburkholderia</taxon>
    </lineage>
</organism>
<evidence type="ECO:0000313" key="3">
    <source>
        <dbReference type="EMBL" id="RAS29781.1"/>
    </source>
</evidence>
<dbReference type="GO" id="GO:0005886">
    <property type="term" value="C:plasma membrane"/>
    <property type="evidence" value="ECO:0007669"/>
    <property type="project" value="UniProtKB-SubCell"/>
</dbReference>
<sequence length="298" mass="32097">MLSDDDLLTVTRNTLKTADESYRITKLEFDNGVGTELDVRQAQGVQQQATANLQSQMRLRAQAENALVLLVGEPLPADLPAGLPLDSQNLLTDIPAGLPSDLLARRPDIASAEHSLLAANANIGAARAAFFPKISLTGSLGTLSPTLGSLFKPGSAAWSFAPQISIPIFDGGTNLANLDLAQIQKRIEIANYEKTIQTAFREVADGLAARGTYDQQIAALESFTKSQARRLELSDLRYRNGVDSYLPVLTAQDDLYTAQQLLISARLNRATNLVDLYRELGGGWIERAGDPPRPAVSG</sequence>
<dbReference type="InterPro" id="IPR003423">
    <property type="entry name" value="OMP_efflux"/>
</dbReference>
<evidence type="ECO:0000256" key="2">
    <source>
        <dbReference type="RuleBase" id="RU362097"/>
    </source>
</evidence>
<keyword evidence="2" id="KW-1134">Transmembrane beta strand</keyword>
<comment type="similarity">
    <text evidence="1 2">Belongs to the outer membrane factor (OMF) (TC 1.B.17) family.</text>
</comment>
<keyword evidence="2 3" id="KW-0449">Lipoprotein</keyword>
<dbReference type="InterPro" id="IPR010131">
    <property type="entry name" value="MdtP/NodT-like"/>
</dbReference>
<comment type="caution">
    <text evidence="3">The sequence shown here is derived from an EMBL/GenBank/DDBJ whole genome shotgun (WGS) entry which is preliminary data.</text>
</comment>
<dbReference type="Gene3D" id="1.20.1600.10">
    <property type="entry name" value="Outer membrane efflux proteins (OEP)"/>
    <property type="match status" value="1"/>
</dbReference>
<dbReference type="SUPFAM" id="SSF56954">
    <property type="entry name" value="Outer membrane efflux proteins (OEP)"/>
    <property type="match status" value="1"/>
</dbReference>
<comment type="subcellular location">
    <subcellularLocation>
        <location evidence="2">Cell membrane</location>
        <topology evidence="2">Lipid-anchor</topology>
    </subcellularLocation>
</comment>
<keyword evidence="2" id="KW-0564">Palmitate</keyword>
<dbReference type="Pfam" id="PF02321">
    <property type="entry name" value="OEP"/>
    <property type="match status" value="2"/>
</dbReference>
<dbReference type="Proteomes" id="UP000248918">
    <property type="component" value="Unassembled WGS sequence"/>
</dbReference>
<keyword evidence="2" id="KW-0472">Membrane</keyword>
<dbReference type="EMBL" id="QLTK01000010">
    <property type="protein sequence ID" value="RAS29781.1"/>
    <property type="molecule type" value="Genomic_DNA"/>
</dbReference>
<dbReference type="AlphaFoldDB" id="A0A329C7U2"/>
<keyword evidence="2" id="KW-0812">Transmembrane</keyword>
<dbReference type="GO" id="GO:0015562">
    <property type="term" value="F:efflux transmembrane transporter activity"/>
    <property type="evidence" value="ECO:0007669"/>
    <property type="project" value="InterPro"/>
</dbReference>
<dbReference type="PANTHER" id="PTHR30203:SF32">
    <property type="entry name" value="CATION EFFLUX SYSTEM PROTEIN CUSC"/>
    <property type="match status" value="1"/>
</dbReference>
<dbReference type="NCBIfam" id="TIGR01845">
    <property type="entry name" value="outer_NodT"/>
    <property type="match status" value="1"/>
</dbReference>
<gene>
    <name evidence="3" type="ORF">BX591_11056</name>
</gene>
<evidence type="ECO:0000313" key="4">
    <source>
        <dbReference type="Proteomes" id="UP000248918"/>
    </source>
</evidence>